<dbReference type="EMBL" id="QRZM01000001">
    <property type="protein sequence ID" value="RGV78495.1"/>
    <property type="molecule type" value="Genomic_DNA"/>
</dbReference>
<comment type="caution">
    <text evidence="1">The sequence shown here is derived from an EMBL/GenBank/DDBJ whole genome shotgun (WGS) entry which is preliminary data.</text>
</comment>
<gene>
    <name evidence="1" type="ORF">DWW02_01790</name>
</gene>
<evidence type="ECO:0000313" key="2">
    <source>
        <dbReference type="Proteomes" id="UP000284543"/>
    </source>
</evidence>
<proteinExistence type="predicted"/>
<evidence type="ECO:0000313" key="1">
    <source>
        <dbReference type="EMBL" id="RGV78495.1"/>
    </source>
</evidence>
<sequence>MRKVGYFKDRIPVSCHIFNNKGLSLEPSDELKEKFENYFHMINCIVEKVSKDDMNEIDTEKLKQDYKLIRDMVIDDIRESGNKKSTYTDELLEFLFICIYKLIAGLGMSQKEAGEIFGLRANDFSKLGIFPDRCFNSFSKEADCFLPIEKEQDNIRDICDFLNKKVLTNYACRGVIAVTNTPSIFVNVAAGDNKKFAMTIPEPVADEDGIWTNGREFNYGFARYLFYDGNRLEDKDGNKITFGQVKNKISELINLTHINISVPLVEHLLQSDMDMSQLVKDGQMDMFNQRRLILQDTYEKISTYQARLEAIETGYIGTEDYFENGYDVEEYQRRADEGRVGENGRALVKEDYEVYSNRILREAVNKKNILLCDLMQNISINKIVTEDNLDVLKFVIKSITDQMSTRVLINDMSEENILVAAASYFVSEYFKNNGVCLSAYEELKEYLKTKKISDFIDAIGNSGITPLDMNDSLLDWLIGIDGNTKVKGKLGMKILRKSIEANKEMRTDEPVLLYIDTDAYPITQEEVTEVLDKFDLCLVIRDSQGYEGLNSYKISDKIVLYTNFEEN</sequence>
<dbReference type="Proteomes" id="UP000284543">
    <property type="component" value="Unassembled WGS sequence"/>
</dbReference>
<name>A0A412ZE75_9FIRM</name>
<organism evidence="1 2">
    <name type="scientific">Enterocloster bolteae</name>
    <dbReference type="NCBI Taxonomy" id="208479"/>
    <lineage>
        <taxon>Bacteria</taxon>
        <taxon>Bacillati</taxon>
        <taxon>Bacillota</taxon>
        <taxon>Clostridia</taxon>
        <taxon>Lachnospirales</taxon>
        <taxon>Lachnospiraceae</taxon>
        <taxon>Enterocloster</taxon>
    </lineage>
</organism>
<accession>A0A412ZE75</accession>
<protein>
    <submittedName>
        <fullName evidence="1">Uncharacterized protein</fullName>
    </submittedName>
</protein>
<dbReference type="RefSeq" id="WP_118017264.1">
    <property type="nucleotide sequence ID" value="NZ_CAUHGS010000006.1"/>
</dbReference>
<reference evidence="1 2" key="1">
    <citation type="submission" date="2018-08" db="EMBL/GenBank/DDBJ databases">
        <title>A genome reference for cultivated species of the human gut microbiota.</title>
        <authorList>
            <person name="Zou Y."/>
            <person name="Xue W."/>
            <person name="Luo G."/>
        </authorList>
    </citation>
    <scope>NUCLEOTIDE SEQUENCE [LARGE SCALE GENOMIC DNA]</scope>
    <source>
        <strain evidence="1 2">AF14-18</strain>
    </source>
</reference>
<dbReference type="AlphaFoldDB" id="A0A412ZE75"/>